<dbReference type="PANTHER" id="PTHR30346">
    <property type="entry name" value="TRANSCRIPTIONAL DUAL REGULATOR HCAR-RELATED"/>
    <property type="match status" value="1"/>
</dbReference>
<dbReference type="Gene3D" id="3.40.190.10">
    <property type="entry name" value="Periplasmic binding protein-like II"/>
    <property type="match status" value="2"/>
</dbReference>
<keyword evidence="4" id="KW-0010">Activator</keyword>
<sequence length="290" mass="30936">MNPQLNLRHLRYFCAAFEARSALGAARLCHVSQPAISGAIAQLEAELGQRLFLRQQRGLAATPAAQRLYPLAQKLLADARAIGASFRPGGQRPALALQVLPSLSLERLRALFALLREEIEHLALNLVAPGQPADAWLSSRACAPPGLDFVPLWEERYALVVPAAHPLAVQPQLGLQDLDQVDFIERSHCELAAAWRQALGQQSVQPQVRAWAQSEEWALGLVAAGIGVTIAPVHAAQAQAGVVVRRDVPALQAHKREIGWAYQAPAAGVLAQALAACRAGPGLLSPLAAA</sequence>
<dbReference type="InterPro" id="IPR005119">
    <property type="entry name" value="LysR_subst-bd"/>
</dbReference>
<evidence type="ECO:0000259" key="6">
    <source>
        <dbReference type="PROSITE" id="PS50931"/>
    </source>
</evidence>
<keyword evidence="8" id="KW-1185">Reference proteome</keyword>
<dbReference type="Proteomes" id="UP001228044">
    <property type="component" value="Unassembled WGS sequence"/>
</dbReference>
<dbReference type="Gene3D" id="1.10.10.10">
    <property type="entry name" value="Winged helix-like DNA-binding domain superfamily/Winged helix DNA-binding domain"/>
    <property type="match status" value="1"/>
</dbReference>
<dbReference type="CDD" id="cd05466">
    <property type="entry name" value="PBP2_LTTR_substrate"/>
    <property type="match status" value="1"/>
</dbReference>
<evidence type="ECO:0000256" key="3">
    <source>
        <dbReference type="ARBA" id="ARBA00023125"/>
    </source>
</evidence>
<evidence type="ECO:0000256" key="2">
    <source>
        <dbReference type="ARBA" id="ARBA00023015"/>
    </source>
</evidence>
<evidence type="ECO:0000256" key="1">
    <source>
        <dbReference type="ARBA" id="ARBA00009437"/>
    </source>
</evidence>
<comment type="similarity">
    <text evidence="1">Belongs to the LysR transcriptional regulatory family.</text>
</comment>
<evidence type="ECO:0000313" key="7">
    <source>
        <dbReference type="EMBL" id="MDN3919069.1"/>
    </source>
</evidence>
<dbReference type="InterPro" id="IPR036388">
    <property type="entry name" value="WH-like_DNA-bd_sf"/>
</dbReference>
<protein>
    <submittedName>
        <fullName evidence="7">LysR family transcriptional regulator</fullName>
    </submittedName>
</protein>
<dbReference type="PRINTS" id="PR00039">
    <property type="entry name" value="HTHLYSR"/>
</dbReference>
<dbReference type="PROSITE" id="PS50931">
    <property type="entry name" value="HTH_LYSR"/>
    <property type="match status" value="1"/>
</dbReference>
<evidence type="ECO:0000313" key="8">
    <source>
        <dbReference type="Proteomes" id="UP001228044"/>
    </source>
</evidence>
<dbReference type="Pfam" id="PF03466">
    <property type="entry name" value="LysR_substrate"/>
    <property type="match status" value="1"/>
</dbReference>
<keyword evidence="2" id="KW-0805">Transcription regulation</keyword>
<dbReference type="SUPFAM" id="SSF46785">
    <property type="entry name" value="Winged helix' DNA-binding domain"/>
    <property type="match status" value="1"/>
</dbReference>
<dbReference type="InterPro" id="IPR000847">
    <property type="entry name" value="LysR_HTH_N"/>
</dbReference>
<dbReference type="PANTHER" id="PTHR30346:SF26">
    <property type="entry name" value="HYDROGEN PEROXIDE-INDUCIBLE GENES ACTIVATOR"/>
    <property type="match status" value="1"/>
</dbReference>
<accession>A0ABT8DQ50</accession>
<gene>
    <name evidence="7" type="ORF">QWJ38_02135</name>
</gene>
<dbReference type="SUPFAM" id="SSF53850">
    <property type="entry name" value="Periplasmic binding protein-like II"/>
    <property type="match status" value="1"/>
</dbReference>
<dbReference type="InterPro" id="IPR036390">
    <property type="entry name" value="WH_DNA-bd_sf"/>
</dbReference>
<proteinExistence type="inferred from homology"/>
<reference evidence="7 8" key="1">
    <citation type="submission" date="2023-06" db="EMBL/GenBank/DDBJ databases">
        <title>Pelomonas sp. PFR6 16S ribosomal RNA gene Genome sequencing and assembly.</title>
        <authorList>
            <person name="Woo H."/>
        </authorList>
    </citation>
    <scope>NUCLEOTIDE SEQUENCE [LARGE SCALE GENOMIC DNA]</scope>
    <source>
        <strain evidence="7 8">PFR6</strain>
    </source>
</reference>
<comment type="caution">
    <text evidence="7">The sequence shown here is derived from an EMBL/GenBank/DDBJ whole genome shotgun (WGS) entry which is preliminary data.</text>
</comment>
<dbReference type="Pfam" id="PF00126">
    <property type="entry name" value="HTH_1"/>
    <property type="match status" value="1"/>
</dbReference>
<keyword evidence="5" id="KW-0804">Transcription</keyword>
<dbReference type="RefSeq" id="WP_290357386.1">
    <property type="nucleotide sequence ID" value="NZ_JAUHHC010000001.1"/>
</dbReference>
<feature type="domain" description="HTH lysR-type" evidence="6">
    <location>
        <begin position="5"/>
        <end position="62"/>
    </location>
</feature>
<organism evidence="7 8">
    <name type="scientific">Roseateles violae</name>
    <dbReference type="NCBI Taxonomy" id="3058042"/>
    <lineage>
        <taxon>Bacteria</taxon>
        <taxon>Pseudomonadati</taxon>
        <taxon>Pseudomonadota</taxon>
        <taxon>Betaproteobacteria</taxon>
        <taxon>Burkholderiales</taxon>
        <taxon>Sphaerotilaceae</taxon>
        <taxon>Roseateles</taxon>
    </lineage>
</organism>
<keyword evidence="3" id="KW-0238">DNA-binding</keyword>
<dbReference type="EMBL" id="JAUHHC010000001">
    <property type="protein sequence ID" value="MDN3919069.1"/>
    <property type="molecule type" value="Genomic_DNA"/>
</dbReference>
<evidence type="ECO:0000256" key="4">
    <source>
        <dbReference type="ARBA" id="ARBA00023159"/>
    </source>
</evidence>
<name>A0ABT8DQ50_9BURK</name>
<evidence type="ECO:0000256" key="5">
    <source>
        <dbReference type="ARBA" id="ARBA00023163"/>
    </source>
</evidence>